<dbReference type="Pfam" id="PF02578">
    <property type="entry name" value="Cu-oxidase_4"/>
    <property type="match status" value="1"/>
</dbReference>
<evidence type="ECO:0000256" key="3">
    <source>
        <dbReference type="ARBA" id="ARBA00022679"/>
    </source>
</evidence>
<organism evidence="11 12">
    <name type="scientific">Pseudoxanthomonas japonensis</name>
    <dbReference type="NCBI Taxonomy" id="69284"/>
    <lineage>
        <taxon>Bacteria</taxon>
        <taxon>Pseudomonadati</taxon>
        <taxon>Pseudomonadota</taxon>
        <taxon>Gammaproteobacteria</taxon>
        <taxon>Lysobacterales</taxon>
        <taxon>Lysobacteraceae</taxon>
        <taxon>Pseudoxanthomonas</taxon>
    </lineage>
</organism>
<comment type="catalytic activity">
    <reaction evidence="9">
        <text>S-methyl-5'-thioadenosine + phosphate = 5-(methylsulfanyl)-alpha-D-ribose 1-phosphate + adenine</text>
        <dbReference type="Rhea" id="RHEA:11852"/>
        <dbReference type="ChEBI" id="CHEBI:16708"/>
        <dbReference type="ChEBI" id="CHEBI:17509"/>
        <dbReference type="ChEBI" id="CHEBI:43474"/>
        <dbReference type="ChEBI" id="CHEBI:58533"/>
        <dbReference type="EC" id="2.4.2.28"/>
    </reaction>
    <physiologicalReaction direction="left-to-right" evidence="9">
        <dbReference type="Rhea" id="RHEA:11853"/>
    </physiologicalReaction>
</comment>
<dbReference type="InterPro" id="IPR011324">
    <property type="entry name" value="Cytotoxic_necrot_fac-like_cat"/>
</dbReference>
<reference evidence="11 12" key="1">
    <citation type="submission" date="2017-10" db="EMBL/GenBank/DDBJ databases">
        <title>Whole genome sequencing of members of genus Pseudoxanthomonas.</title>
        <authorList>
            <person name="Kumar S."/>
            <person name="Bansal K."/>
            <person name="Kaur A."/>
            <person name="Patil P."/>
            <person name="Sharma S."/>
            <person name="Patil P.B."/>
        </authorList>
    </citation>
    <scope>NUCLEOTIDE SEQUENCE [LARGE SCALE GENOMIC DNA]</scope>
    <source>
        <strain evidence="11 12">DSM 17109</strain>
    </source>
</reference>
<evidence type="ECO:0000256" key="2">
    <source>
        <dbReference type="ARBA" id="ARBA00007353"/>
    </source>
</evidence>
<dbReference type="InterPro" id="IPR038371">
    <property type="entry name" value="Cu_polyphenol_OxRdtase_sf"/>
</dbReference>
<dbReference type="SUPFAM" id="SSF64438">
    <property type="entry name" value="CNF1/YfiH-like putative cysteine hydrolases"/>
    <property type="match status" value="1"/>
</dbReference>
<comment type="caution">
    <text evidence="11">The sequence shown here is derived from an EMBL/GenBank/DDBJ whole genome shotgun (WGS) entry which is preliminary data.</text>
</comment>
<dbReference type="Gene3D" id="3.60.140.10">
    <property type="entry name" value="CNF1/YfiH-like putative cysteine hydrolases"/>
    <property type="match status" value="1"/>
</dbReference>
<evidence type="ECO:0000256" key="7">
    <source>
        <dbReference type="ARBA" id="ARBA00047989"/>
    </source>
</evidence>
<evidence type="ECO:0000256" key="1">
    <source>
        <dbReference type="ARBA" id="ARBA00000553"/>
    </source>
</evidence>
<dbReference type="PANTHER" id="PTHR30616">
    <property type="entry name" value="UNCHARACTERIZED PROTEIN YFIH"/>
    <property type="match status" value="1"/>
</dbReference>
<dbReference type="InterPro" id="IPR003730">
    <property type="entry name" value="Cu_polyphenol_OxRdtase"/>
</dbReference>
<accession>A0ABQ6ZK52</accession>
<evidence type="ECO:0000313" key="11">
    <source>
        <dbReference type="EMBL" id="KAF1726521.1"/>
    </source>
</evidence>
<evidence type="ECO:0000256" key="9">
    <source>
        <dbReference type="ARBA" id="ARBA00049893"/>
    </source>
</evidence>
<proteinExistence type="inferred from homology"/>
<sequence>MNRAPAVAADWPAPAGVHAFTTLRHGAGYSAAPFDTFNLGNRYAADGDDPAMVARNRALLVDLAGLPSTPHWLKQVHGIDVLRVDAPADPESTEPVADALVTSTPGAVLAILTADCLPVVFAAKDGREIAAAHAGWPGLSKGMLEATLAAMETPAADVVAWIGPAAGPARYEVGKDVFDVFVAHDAGAAGCFIPTRPDHWLADLPALARRRLAARGMSPADIHGGDLCTMDEPARFFSHRRDGRSGRIATLAWMQP</sequence>
<keyword evidence="3" id="KW-0808">Transferase</keyword>
<dbReference type="PANTHER" id="PTHR30616:SF2">
    <property type="entry name" value="PURINE NUCLEOSIDE PHOSPHORYLASE LACC1"/>
    <property type="match status" value="1"/>
</dbReference>
<comment type="catalytic activity">
    <reaction evidence="7">
        <text>adenosine + H2O + H(+) = inosine + NH4(+)</text>
        <dbReference type="Rhea" id="RHEA:24408"/>
        <dbReference type="ChEBI" id="CHEBI:15377"/>
        <dbReference type="ChEBI" id="CHEBI:15378"/>
        <dbReference type="ChEBI" id="CHEBI:16335"/>
        <dbReference type="ChEBI" id="CHEBI:17596"/>
        <dbReference type="ChEBI" id="CHEBI:28938"/>
        <dbReference type="EC" id="3.5.4.4"/>
    </reaction>
    <physiologicalReaction direction="left-to-right" evidence="7">
        <dbReference type="Rhea" id="RHEA:24409"/>
    </physiologicalReaction>
</comment>
<keyword evidence="5" id="KW-0378">Hydrolase</keyword>
<protein>
    <recommendedName>
        <fullName evidence="10">Purine nucleoside phosphorylase</fullName>
    </recommendedName>
</protein>
<dbReference type="Proteomes" id="UP000781710">
    <property type="component" value="Unassembled WGS sequence"/>
</dbReference>
<evidence type="ECO:0000256" key="6">
    <source>
        <dbReference type="ARBA" id="ARBA00022833"/>
    </source>
</evidence>
<evidence type="ECO:0000256" key="8">
    <source>
        <dbReference type="ARBA" id="ARBA00048968"/>
    </source>
</evidence>
<evidence type="ECO:0000313" key="12">
    <source>
        <dbReference type="Proteomes" id="UP000781710"/>
    </source>
</evidence>
<evidence type="ECO:0000256" key="4">
    <source>
        <dbReference type="ARBA" id="ARBA00022723"/>
    </source>
</evidence>
<gene>
    <name evidence="11" type="ORF">CSC78_05375</name>
</gene>
<comment type="catalytic activity">
    <reaction evidence="8">
        <text>adenosine + phosphate = alpha-D-ribose 1-phosphate + adenine</text>
        <dbReference type="Rhea" id="RHEA:27642"/>
        <dbReference type="ChEBI" id="CHEBI:16335"/>
        <dbReference type="ChEBI" id="CHEBI:16708"/>
        <dbReference type="ChEBI" id="CHEBI:43474"/>
        <dbReference type="ChEBI" id="CHEBI:57720"/>
        <dbReference type="EC" id="2.4.2.1"/>
    </reaction>
    <physiologicalReaction direction="left-to-right" evidence="8">
        <dbReference type="Rhea" id="RHEA:27643"/>
    </physiologicalReaction>
</comment>
<comment type="similarity">
    <text evidence="2 10">Belongs to the purine nucleoside phosphorylase YfiH/LACC1 family.</text>
</comment>
<comment type="catalytic activity">
    <reaction evidence="1">
        <text>inosine + phosphate = alpha-D-ribose 1-phosphate + hypoxanthine</text>
        <dbReference type="Rhea" id="RHEA:27646"/>
        <dbReference type="ChEBI" id="CHEBI:17368"/>
        <dbReference type="ChEBI" id="CHEBI:17596"/>
        <dbReference type="ChEBI" id="CHEBI:43474"/>
        <dbReference type="ChEBI" id="CHEBI:57720"/>
        <dbReference type="EC" id="2.4.2.1"/>
    </reaction>
    <physiologicalReaction direction="left-to-right" evidence="1">
        <dbReference type="Rhea" id="RHEA:27647"/>
    </physiologicalReaction>
</comment>
<keyword evidence="12" id="KW-1185">Reference proteome</keyword>
<evidence type="ECO:0000256" key="10">
    <source>
        <dbReference type="RuleBase" id="RU361274"/>
    </source>
</evidence>
<keyword evidence="4" id="KW-0479">Metal-binding</keyword>
<evidence type="ECO:0000256" key="5">
    <source>
        <dbReference type="ARBA" id="ARBA00022801"/>
    </source>
</evidence>
<dbReference type="RefSeq" id="WP_162336877.1">
    <property type="nucleotide sequence ID" value="NZ_JBHSRQ010000004.1"/>
</dbReference>
<dbReference type="EMBL" id="PDWW01000004">
    <property type="protein sequence ID" value="KAF1726521.1"/>
    <property type="molecule type" value="Genomic_DNA"/>
</dbReference>
<dbReference type="CDD" id="cd16833">
    <property type="entry name" value="YfiH"/>
    <property type="match status" value="1"/>
</dbReference>
<keyword evidence="6" id="KW-0862">Zinc</keyword>
<name>A0ABQ6ZK52_9GAMM</name>
<dbReference type="NCBIfam" id="TIGR00726">
    <property type="entry name" value="peptidoglycan editing factor PgeF"/>
    <property type="match status" value="1"/>
</dbReference>